<evidence type="ECO:0000313" key="2">
    <source>
        <dbReference type="EMBL" id="KAG6412561.1"/>
    </source>
</evidence>
<accession>A0A8X8XJM1</accession>
<name>A0A8X8XJM1_SALSN</name>
<dbReference type="AlphaFoldDB" id="A0A8X8XJM1"/>
<dbReference type="Proteomes" id="UP000298416">
    <property type="component" value="Unassembled WGS sequence"/>
</dbReference>
<reference evidence="2" key="1">
    <citation type="submission" date="2018-01" db="EMBL/GenBank/DDBJ databases">
        <authorList>
            <person name="Mao J.F."/>
        </authorList>
    </citation>
    <scope>NUCLEOTIDE SEQUENCE</scope>
    <source>
        <strain evidence="2">Huo1</strain>
        <tissue evidence="2">Leaf</tissue>
    </source>
</reference>
<feature type="domain" description="Di19 zinc-binding" evidence="1">
    <location>
        <begin position="51"/>
        <end position="109"/>
    </location>
</feature>
<gene>
    <name evidence="2" type="ORF">SASPL_125241</name>
</gene>
<keyword evidence="3" id="KW-1185">Reference proteome</keyword>
<sequence length="327" mass="36043">MADRLYDDLEIALSSYSIHSNDDYNEEDEETEGEYEDEEVNDVELGGKSEELACPFCSEDFDVLGLCCHIDADHRMEVKPGVEVGSCKICPVCAVKVRINMASHVITHHESILKISFEICLHSSLFLSIASKFPLLIDVIYKDSHVMKKITLTYLYALCNKKHRSTRSRSSIYLLRKELQEKHLRAVKESPSVGSSSNAAADSMLLSFVNSPQPAYRPQITEAASPSEASLSENNSLDDSAESEVLSIVDVRQSKPVLVGSGGLDMYQVQSACSPNASDVVLISELVTYSLMCVSLQISTVSVNRQEQRDGQKVRVRTGIAAIDHSG</sequence>
<organism evidence="2">
    <name type="scientific">Salvia splendens</name>
    <name type="common">Scarlet sage</name>
    <dbReference type="NCBI Taxonomy" id="180675"/>
    <lineage>
        <taxon>Eukaryota</taxon>
        <taxon>Viridiplantae</taxon>
        <taxon>Streptophyta</taxon>
        <taxon>Embryophyta</taxon>
        <taxon>Tracheophyta</taxon>
        <taxon>Spermatophyta</taxon>
        <taxon>Magnoliopsida</taxon>
        <taxon>eudicotyledons</taxon>
        <taxon>Gunneridae</taxon>
        <taxon>Pentapetalae</taxon>
        <taxon>asterids</taxon>
        <taxon>lamiids</taxon>
        <taxon>Lamiales</taxon>
        <taxon>Lamiaceae</taxon>
        <taxon>Nepetoideae</taxon>
        <taxon>Mentheae</taxon>
        <taxon>Salviinae</taxon>
        <taxon>Salvia</taxon>
        <taxon>Salvia subgen. Calosphace</taxon>
        <taxon>core Calosphace</taxon>
    </lineage>
</organism>
<reference evidence="2" key="2">
    <citation type="submission" date="2020-08" db="EMBL/GenBank/DDBJ databases">
        <title>Plant Genome Project.</title>
        <authorList>
            <person name="Zhang R.-G."/>
        </authorList>
    </citation>
    <scope>NUCLEOTIDE SEQUENCE</scope>
    <source>
        <strain evidence="2">Huo1</strain>
        <tissue evidence="2">Leaf</tissue>
    </source>
</reference>
<dbReference type="EMBL" id="PNBA02000009">
    <property type="protein sequence ID" value="KAG6412561.1"/>
    <property type="molecule type" value="Genomic_DNA"/>
</dbReference>
<dbReference type="PANTHER" id="PTHR31875:SF37">
    <property type="entry name" value="PROTEIN DEHYDRATION-INDUCED 19 HOMOLOG 4-LIKE ISOFORM X1"/>
    <property type="match status" value="1"/>
</dbReference>
<protein>
    <recommendedName>
        <fullName evidence="1">Di19 zinc-binding domain-containing protein</fullName>
    </recommendedName>
</protein>
<dbReference type="InterPro" id="IPR008598">
    <property type="entry name" value="Di19_Zn-bd"/>
</dbReference>
<evidence type="ECO:0000313" key="3">
    <source>
        <dbReference type="Proteomes" id="UP000298416"/>
    </source>
</evidence>
<comment type="caution">
    <text evidence="2">The sequence shown here is derived from an EMBL/GenBank/DDBJ whole genome shotgun (WGS) entry which is preliminary data.</text>
</comment>
<dbReference type="PANTHER" id="PTHR31875">
    <property type="entry name" value="PROTEIN DEHYDRATION-INDUCED 19"/>
    <property type="match status" value="1"/>
</dbReference>
<evidence type="ECO:0000259" key="1">
    <source>
        <dbReference type="Pfam" id="PF05605"/>
    </source>
</evidence>
<proteinExistence type="predicted"/>
<dbReference type="InterPro" id="IPR033347">
    <property type="entry name" value="Di19"/>
</dbReference>
<dbReference type="Pfam" id="PF05605">
    <property type="entry name" value="zf-Di19"/>
    <property type="match status" value="1"/>
</dbReference>